<evidence type="ECO:0000256" key="1">
    <source>
        <dbReference type="ARBA" id="ARBA00022917"/>
    </source>
</evidence>
<dbReference type="PANTHER" id="PTHR11451:SF44">
    <property type="entry name" value="THREONINE--TRNA LIGASE, CHLOROPLASTIC_MITOCHONDRIAL 2"/>
    <property type="match status" value="1"/>
</dbReference>
<name>A0A378VZW5_NEIGO</name>
<dbReference type="EMBL" id="UGRI01000001">
    <property type="protein sequence ID" value="SUA24423.1"/>
    <property type="molecule type" value="Genomic_DNA"/>
</dbReference>
<accession>A0A378VZW5</accession>
<dbReference type="PANTHER" id="PTHR11451">
    <property type="entry name" value="THREONINE-TRNA LIGASE"/>
    <property type="match status" value="1"/>
</dbReference>
<dbReference type="Gene3D" id="3.30.930.10">
    <property type="entry name" value="Bira Bifunctional Protein, Domain 2"/>
    <property type="match status" value="1"/>
</dbReference>
<dbReference type="AlphaFoldDB" id="A0A378VZW5"/>
<dbReference type="InterPro" id="IPR045864">
    <property type="entry name" value="aa-tRNA-synth_II/BPL/LPL"/>
</dbReference>
<gene>
    <name evidence="2" type="primary">thrS_2</name>
    <name evidence="2" type="ORF">NCTC11421_02422</name>
</gene>
<keyword evidence="1" id="KW-0648">Protein biosynthesis</keyword>
<sequence>MPRPARSEYPFPENFKLTKLAGAYWRGDSNNEMLQRIYGTAWATKDELKDYIQRIEEAEKRDHRKLGKQLDLFHLQDEAPGMVFWHPKGWALWQTIEQHMRKELNAAGYKEVKTPKSWIKPFGKIRPLGQLQRQYVRNQFGKTRICG</sequence>
<protein>
    <submittedName>
        <fullName evidence="2">Threonyl-tRNA synthetase</fullName>
        <ecNumber evidence="2">6.1.1.3</ecNumber>
    </submittedName>
</protein>
<evidence type="ECO:0000313" key="2">
    <source>
        <dbReference type="EMBL" id="SUA24423.1"/>
    </source>
</evidence>
<dbReference type="GO" id="GO:0005829">
    <property type="term" value="C:cytosol"/>
    <property type="evidence" value="ECO:0007669"/>
    <property type="project" value="TreeGrafter"/>
</dbReference>
<dbReference type="SUPFAM" id="SSF55681">
    <property type="entry name" value="Class II aaRS and biotin synthetases"/>
    <property type="match status" value="1"/>
</dbReference>
<dbReference type="GO" id="GO:0006435">
    <property type="term" value="P:threonyl-tRNA aminoacylation"/>
    <property type="evidence" value="ECO:0007669"/>
    <property type="project" value="TreeGrafter"/>
</dbReference>
<dbReference type="GO" id="GO:0004829">
    <property type="term" value="F:threonine-tRNA ligase activity"/>
    <property type="evidence" value="ECO:0007669"/>
    <property type="project" value="UniProtKB-EC"/>
</dbReference>
<dbReference type="EC" id="6.1.1.3" evidence="2"/>
<dbReference type="Gene3D" id="3.30.980.10">
    <property type="entry name" value="Threonyl-trna Synthetase, Chain A, domain 2"/>
    <property type="match status" value="1"/>
</dbReference>
<proteinExistence type="predicted"/>
<reference evidence="2" key="1">
    <citation type="submission" date="2018-06" db="EMBL/GenBank/DDBJ databases">
        <authorList>
            <consortium name="Pathogen Informatics"/>
            <person name="Doyle S."/>
        </authorList>
    </citation>
    <scope>NUCLEOTIDE SEQUENCE [LARGE SCALE GENOMIC DNA]</scope>
    <source>
        <strain evidence="2">NCTC11421</strain>
    </source>
</reference>
<keyword evidence="2" id="KW-0030">Aminoacyl-tRNA synthetase</keyword>
<organism evidence="2">
    <name type="scientific">Neisseria gonorrhoeae</name>
    <dbReference type="NCBI Taxonomy" id="485"/>
    <lineage>
        <taxon>Bacteria</taxon>
        <taxon>Pseudomonadati</taxon>
        <taxon>Pseudomonadota</taxon>
        <taxon>Betaproteobacteria</taxon>
        <taxon>Neisseriales</taxon>
        <taxon>Neisseriaceae</taxon>
        <taxon>Neisseria</taxon>
    </lineage>
</organism>
<keyword evidence="2" id="KW-0436">Ligase</keyword>